<keyword evidence="2" id="KW-0690">Ribosome biogenesis</keyword>
<evidence type="ECO:0000256" key="4">
    <source>
        <dbReference type="ARBA" id="ARBA00023242"/>
    </source>
</evidence>
<dbReference type="PROSITE" id="PS50174">
    <property type="entry name" value="G_PATCH"/>
    <property type="match status" value="1"/>
</dbReference>
<evidence type="ECO:0000313" key="10">
    <source>
        <dbReference type="EMBL" id="CAF9915385.1"/>
    </source>
</evidence>
<dbReference type="GO" id="GO:0006364">
    <property type="term" value="P:rRNA processing"/>
    <property type="evidence" value="ECO:0007669"/>
    <property type="project" value="UniProtKB-KW"/>
</dbReference>
<dbReference type="EMBL" id="CAJPDQ010000010">
    <property type="protein sequence ID" value="CAF9915385.1"/>
    <property type="molecule type" value="Genomic_DNA"/>
</dbReference>
<comment type="similarity">
    <text evidence="5">Belongs to the PINX1 family.</text>
</comment>
<evidence type="ECO:0000256" key="7">
    <source>
        <dbReference type="ARBA" id="ARBA00043878"/>
    </source>
</evidence>
<evidence type="ECO:0000256" key="3">
    <source>
        <dbReference type="ARBA" id="ARBA00022552"/>
    </source>
</evidence>
<proteinExistence type="inferred from homology"/>
<dbReference type="PANTHER" id="PTHR23149">
    <property type="entry name" value="G PATCH DOMAIN CONTAINING PROTEIN"/>
    <property type="match status" value="1"/>
</dbReference>
<dbReference type="GO" id="GO:0005730">
    <property type="term" value="C:nucleolus"/>
    <property type="evidence" value="ECO:0007669"/>
    <property type="project" value="UniProtKB-SubCell"/>
</dbReference>
<evidence type="ECO:0000256" key="5">
    <source>
        <dbReference type="ARBA" id="ARBA00038007"/>
    </source>
</evidence>
<gene>
    <name evidence="10" type="ORF">GOMPHAMPRED_000731</name>
</gene>
<organism evidence="10 11">
    <name type="scientific">Gomphillus americanus</name>
    <dbReference type="NCBI Taxonomy" id="1940652"/>
    <lineage>
        <taxon>Eukaryota</taxon>
        <taxon>Fungi</taxon>
        <taxon>Dikarya</taxon>
        <taxon>Ascomycota</taxon>
        <taxon>Pezizomycotina</taxon>
        <taxon>Lecanoromycetes</taxon>
        <taxon>OSLEUM clade</taxon>
        <taxon>Ostropomycetidae</taxon>
        <taxon>Ostropales</taxon>
        <taxon>Graphidaceae</taxon>
        <taxon>Gomphilloideae</taxon>
        <taxon>Gomphillus</taxon>
    </lineage>
</organism>
<feature type="region of interest" description="Disordered" evidence="8">
    <location>
        <begin position="1"/>
        <end position="57"/>
    </location>
</feature>
<keyword evidence="4" id="KW-0539">Nucleus</keyword>
<protein>
    <recommendedName>
        <fullName evidence="6">PinX1-related protein 1</fullName>
    </recommendedName>
</protein>
<dbReference type="PANTHER" id="PTHR23149:SF31">
    <property type="entry name" value="PROTEIN PXR1"/>
    <property type="match status" value="1"/>
</dbReference>
<name>A0A8H3IC82_9LECA</name>
<reference evidence="10" key="1">
    <citation type="submission" date="2021-03" db="EMBL/GenBank/DDBJ databases">
        <authorList>
            <person name="Tagirdzhanova G."/>
        </authorList>
    </citation>
    <scope>NUCLEOTIDE SEQUENCE</scope>
</reference>
<sequence length="343" mass="37651">MASSKKLSAVRAFQSHATPPPVHVRSDSMALRGPNANTLVKNKPTTKRHKISHDPNNTKWSRNTNTFGHKILSSQGWAPGQTLGREKALHARHFTTASASHVRIALRQDNLGLGAKPGSGQGPGECTGLGSFQDLLGRLNGKTEDVIGKERDGRAHVKRSLYAESKYGGWSKFVSAGYLVGDESMQNQLDTKASIIRNETATECDNVMTTERQAKPQDRKEARKEKKSRKKGSSKEEALPMAADKVAQGDEMVKVRRKAKKATRRVEKDRKSKEVEVVQRAAEDSILSAVEVSRTSTTAMMEPSSINRSFAGGRHALRARYIMQKKAAVLDAKALNEILMVKG</sequence>
<dbReference type="GO" id="GO:0003676">
    <property type="term" value="F:nucleic acid binding"/>
    <property type="evidence" value="ECO:0007669"/>
    <property type="project" value="InterPro"/>
</dbReference>
<accession>A0A8H3IC82</accession>
<evidence type="ECO:0000259" key="9">
    <source>
        <dbReference type="PROSITE" id="PS50174"/>
    </source>
</evidence>
<feature type="compositionally biased region" description="Basic and acidic residues" evidence="8">
    <location>
        <begin position="212"/>
        <end position="224"/>
    </location>
</feature>
<comment type="function">
    <text evidence="7">Involved in rRNA-processing at A0, A1 and A2 sites and negatively regulates telomerase.</text>
</comment>
<evidence type="ECO:0000256" key="2">
    <source>
        <dbReference type="ARBA" id="ARBA00022517"/>
    </source>
</evidence>
<keyword evidence="3" id="KW-0698">rRNA processing</keyword>
<evidence type="ECO:0000313" key="11">
    <source>
        <dbReference type="Proteomes" id="UP000664169"/>
    </source>
</evidence>
<dbReference type="InterPro" id="IPR000467">
    <property type="entry name" value="G_patch_dom"/>
</dbReference>
<comment type="caution">
    <text evidence="10">The sequence shown here is derived from an EMBL/GenBank/DDBJ whole genome shotgun (WGS) entry which is preliminary data.</text>
</comment>
<comment type="subcellular location">
    <subcellularLocation>
        <location evidence="1">Nucleus</location>
        <location evidence="1">Nucleolus</location>
    </subcellularLocation>
</comment>
<dbReference type="AlphaFoldDB" id="A0A8H3IC82"/>
<dbReference type="Pfam" id="PF01585">
    <property type="entry name" value="G-patch"/>
    <property type="match status" value="1"/>
</dbReference>
<keyword evidence="11" id="KW-1185">Reference proteome</keyword>
<dbReference type="InterPro" id="IPR050656">
    <property type="entry name" value="PINX1"/>
</dbReference>
<feature type="domain" description="G-patch" evidence="9">
    <location>
        <begin position="64"/>
        <end position="118"/>
    </location>
</feature>
<dbReference type="OrthoDB" id="29523at2759"/>
<dbReference type="Proteomes" id="UP000664169">
    <property type="component" value="Unassembled WGS sequence"/>
</dbReference>
<evidence type="ECO:0000256" key="6">
    <source>
        <dbReference type="ARBA" id="ARBA00041961"/>
    </source>
</evidence>
<evidence type="ECO:0000256" key="1">
    <source>
        <dbReference type="ARBA" id="ARBA00004604"/>
    </source>
</evidence>
<evidence type="ECO:0000256" key="8">
    <source>
        <dbReference type="SAM" id="MobiDB-lite"/>
    </source>
</evidence>
<feature type="region of interest" description="Disordered" evidence="8">
    <location>
        <begin position="204"/>
        <end position="241"/>
    </location>
</feature>